<evidence type="ECO:0000313" key="1">
    <source>
        <dbReference type="EMBL" id="CAE6475638.1"/>
    </source>
</evidence>
<proteinExistence type="predicted"/>
<accession>A0A8H3H0J9</accession>
<sequence>MTDKLSSFEERATQLKSKNCTVINTVTYRDGLKANDTGANPLGFYVDDGAYRIVQMSRDNDVMDATTEGISNPGKPPVNVTMGSYENVKGLKQVIWQFKRQYGVKNGFTIVPEDITMGGEHDLGPTAAPEGDNVAVKRSGCYPVWRVEGAGMLTYKEDQGRSFGAIRYFRIFEAGTNRCWRTERSDNIALVEAAEDQPPMSQLYELYRIGDAIDTATIQAIHPLNVESSDQTAVKKVYMSTRPATVDDLLRIISIKASTESRDQGWASDPQKGQWSWFELAIFTKRPTDGQLVKPSDIKQYQGKPLTWTSHENKLTTDFQWLDGAKFTWDHPIHRHMEQGNCIALLACAQYPLWENLIRNGKLSVERIDMNRLHTSTKQ</sequence>
<dbReference type="AlphaFoldDB" id="A0A8H3H0J9"/>
<dbReference type="EMBL" id="CAJMWX010001221">
    <property type="protein sequence ID" value="CAE6475638.1"/>
    <property type="molecule type" value="Genomic_DNA"/>
</dbReference>
<evidence type="ECO:0000313" key="3">
    <source>
        <dbReference type="Proteomes" id="UP000663888"/>
    </source>
</evidence>
<dbReference type="Proteomes" id="UP000663861">
    <property type="component" value="Unassembled WGS sequence"/>
</dbReference>
<comment type="caution">
    <text evidence="1">The sequence shown here is derived from an EMBL/GenBank/DDBJ whole genome shotgun (WGS) entry which is preliminary data.</text>
</comment>
<protein>
    <submittedName>
        <fullName evidence="1">Uncharacterized protein</fullName>
    </submittedName>
</protein>
<evidence type="ECO:0000313" key="2">
    <source>
        <dbReference type="EMBL" id="CAE6487324.1"/>
    </source>
</evidence>
<reference evidence="1" key="1">
    <citation type="submission" date="2021-01" db="EMBL/GenBank/DDBJ databases">
        <authorList>
            <person name="Kaushik A."/>
        </authorList>
    </citation>
    <scope>NUCLEOTIDE SEQUENCE</scope>
    <source>
        <strain evidence="1">AG4-R118</strain>
        <strain evidence="2">AG4-RS23</strain>
    </source>
</reference>
<name>A0A8H3H0J9_9AGAM</name>
<organism evidence="1 3">
    <name type="scientific">Rhizoctonia solani</name>
    <dbReference type="NCBI Taxonomy" id="456999"/>
    <lineage>
        <taxon>Eukaryota</taxon>
        <taxon>Fungi</taxon>
        <taxon>Dikarya</taxon>
        <taxon>Basidiomycota</taxon>
        <taxon>Agaricomycotina</taxon>
        <taxon>Agaricomycetes</taxon>
        <taxon>Cantharellales</taxon>
        <taxon>Ceratobasidiaceae</taxon>
        <taxon>Rhizoctonia</taxon>
    </lineage>
</organism>
<gene>
    <name evidence="2" type="ORF">RDB_LOCUS106883</name>
    <name evidence="1" type="ORF">RDB_LOCUS115702</name>
</gene>
<dbReference type="EMBL" id="CAJMWY010002331">
    <property type="protein sequence ID" value="CAE6487324.1"/>
    <property type="molecule type" value="Genomic_DNA"/>
</dbReference>
<dbReference type="Proteomes" id="UP000663888">
    <property type="component" value="Unassembled WGS sequence"/>
</dbReference>